<evidence type="ECO:0000256" key="1">
    <source>
        <dbReference type="SAM" id="SignalP"/>
    </source>
</evidence>
<dbReference type="Proteomes" id="UP001211907">
    <property type="component" value="Unassembled WGS sequence"/>
</dbReference>
<organism evidence="2 3">
    <name type="scientific">Physocladia obscura</name>
    <dbReference type="NCBI Taxonomy" id="109957"/>
    <lineage>
        <taxon>Eukaryota</taxon>
        <taxon>Fungi</taxon>
        <taxon>Fungi incertae sedis</taxon>
        <taxon>Chytridiomycota</taxon>
        <taxon>Chytridiomycota incertae sedis</taxon>
        <taxon>Chytridiomycetes</taxon>
        <taxon>Chytridiales</taxon>
        <taxon>Chytriomycetaceae</taxon>
        <taxon>Physocladia</taxon>
    </lineage>
</organism>
<evidence type="ECO:0008006" key="4">
    <source>
        <dbReference type="Google" id="ProtNLM"/>
    </source>
</evidence>
<evidence type="ECO:0000313" key="3">
    <source>
        <dbReference type="Proteomes" id="UP001211907"/>
    </source>
</evidence>
<evidence type="ECO:0000313" key="2">
    <source>
        <dbReference type="EMBL" id="KAJ3097208.1"/>
    </source>
</evidence>
<comment type="caution">
    <text evidence="2">The sequence shown here is derived from an EMBL/GenBank/DDBJ whole genome shotgun (WGS) entry which is preliminary data.</text>
</comment>
<dbReference type="Gene3D" id="3.40.50.2300">
    <property type="match status" value="1"/>
</dbReference>
<dbReference type="InterPro" id="IPR028082">
    <property type="entry name" value="Peripla_BP_I"/>
</dbReference>
<gene>
    <name evidence="2" type="ORF">HK100_005413</name>
</gene>
<protein>
    <recommendedName>
        <fullName evidence="4">Receptor ligand binding region domain-containing protein</fullName>
    </recommendedName>
</protein>
<dbReference type="AlphaFoldDB" id="A0AAD5SRR2"/>
<sequence>MRFSLAAIVTFAVEFTRATVTEKATNISLGSIAIYCAVPNLITTRSIVTNFSTTYDPNFINYNGWSGFTFFNELAILLAVDEINNSSTILPNIHVNVKRFSTCGSYDASYDSDYSGFGVGFAGAVMVQDVLQQNDLIALVGSEYSSTAIYHIARIFQPRQLLIIETFTIIFGACFRMKSGKFLKQLKVRQVSVIYESTSQLASPTLLQVLQQNGVNIAAKVSLVSQVDQTDFNYVASVLKQTTSRYFVLLGGVISVRLCI</sequence>
<dbReference type="EMBL" id="JADGJH010002530">
    <property type="protein sequence ID" value="KAJ3097208.1"/>
    <property type="molecule type" value="Genomic_DNA"/>
</dbReference>
<proteinExistence type="predicted"/>
<feature type="chain" id="PRO_5042221576" description="Receptor ligand binding region domain-containing protein" evidence="1">
    <location>
        <begin position="19"/>
        <end position="260"/>
    </location>
</feature>
<name>A0AAD5SRR2_9FUNG</name>
<dbReference type="SUPFAM" id="SSF53822">
    <property type="entry name" value="Periplasmic binding protein-like I"/>
    <property type="match status" value="1"/>
</dbReference>
<keyword evidence="1" id="KW-0732">Signal</keyword>
<accession>A0AAD5SRR2</accession>
<keyword evidence="3" id="KW-1185">Reference proteome</keyword>
<reference evidence="2" key="1">
    <citation type="submission" date="2020-05" db="EMBL/GenBank/DDBJ databases">
        <title>Phylogenomic resolution of chytrid fungi.</title>
        <authorList>
            <person name="Stajich J.E."/>
            <person name="Amses K."/>
            <person name="Simmons R."/>
            <person name="Seto K."/>
            <person name="Myers J."/>
            <person name="Bonds A."/>
            <person name="Quandt C.A."/>
            <person name="Barry K."/>
            <person name="Liu P."/>
            <person name="Grigoriev I."/>
            <person name="Longcore J.E."/>
            <person name="James T.Y."/>
        </authorList>
    </citation>
    <scope>NUCLEOTIDE SEQUENCE</scope>
    <source>
        <strain evidence="2">JEL0513</strain>
    </source>
</reference>
<feature type="signal peptide" evidence="1">
    <location>
        <begin position="1"/>
        <end position="18"/>
    </location>
</feature>